<keyword evidence="3" id="KW-0136">Cellulose degradation</keyword>
<dbReference type="PROSITE" id="PS00659">
    <property type="entry name" value="GLYCOSYL_HYDROL_F5"/>
    <property type="match status" value="1"/>
</dbReference>
<dbReference type="AlphaFoldDB" id="A0A2A8H9W8"/>
<feature type="chain" id="PRO_5012337403" evidence="7">
    <location>
        <begin position="34"/>
        <end position="488"/>
    </location>
</feature>
<dbReference type="GO" id="GO:0016042">
    <property type="term" value="P:lipid catabolic process"/>
    <property type="evidence" value="ECO:0007669"/>
    <property type="project" value="UniProtKB-ARBA"/>
</dbReference>
<proteinExistence type="inferred from homology"/>
<keyword evidence="7" id="KW-0732">Signal</keyword>
<name>A0A2A8H9W8_9BACI</name>
<evidence type="ECO:0000259" key="9">
    <source>
        <dbReference type="Pfam" id="PF18564"/>
    </source>
</evidence>
<dbReference type="GO" id="GO:0004553">
    <property type="term" value="F:hydrolase activity, hydrolyzing O-glycosyl compounds"/>
    <property type="evidence" value="ECO:0007669"/>
    <property type="project" value="InterPro"/>
</dbReference>
<keyword evidence="5" id="KW-0624">Polysaccharide degradation</keyword>
<evidence type="ECO:0000256" key="4">
    <source>
        <dbReference type="ARBA" id="ARBA00023295"/>
    </source>
</evidence>
<evidence type="ECO:0000313" key="11">
    <source>
        <dbReference type="Proteomes" id="UP000220841"/>
    </source>
</evidence>
<dbReference type="Pfam" id="PF00150">
    <property type="entry name" value="Cellulase"/>
    <property type="match status" value="1"/>
</dbReference>
<keyword evidence="2 6" id="KW-0378">Hydrolase</keyword>
<dbReference type="Gene3D" id="2.60.40.1180">
    <property type="entry name" value="Golgi alpha-mannosidase II"/>
    <property type="match status" value="1"/>
</dbReference>
<evidence type="ECO:0000256" key="3">
    <source>
        <dbReference type="ARBA" id="ARBA00023001"/>
    </source>
</evidence>
<evidence type="ECO:0000256" key="7">
    <source>
        <dbReference type="SAM" id="SignalP"/>
    </source>
</evidence>
<evidence type="ECO:0000259" key="8">
    <source>
        <dbReference type="Pfam" id="PF00150"/>
    </source>
</evidence>
<dbReference type="InterPro" id="IPR041036">
    <property type="entry name" value="GH5_C"/>
</dbReference>
<dbReference type="Proteomes" id="UP000220841">
    <property type="component" value="Unassembled WGS sequence"/>
</dbReference>
<protein>
    <submittedName>
        <fullName evidence="10">Endoglycoceramidase</fullName>
    </submittedName>
</protein>
<dbReference type="SUPFAM" id="SSF51445">
    <property type="entry name" value="(Trans)glycosidases"/>
    <property type="match status" value="1"/>
</dbReference>
<keyword evidence="5" id="KW-0119">Carbohydrate metabolism</keyword>
<feature type="domain" description="Glycoside hydrolase family 5 C-terminal" evidence="9">
    <location>
        <begin position="399"/>
        <end position="477"/>
    </location>
</feature>
<evidence type="ECO:0000256" key="6">
    <source>
        <dbReference type="RuleBase" id="RU361153"/>
    </source>
</evidence>
<dbReference type="PANTHER" id="PTHR31308">
    <property type="match status" value="1"/>
</dbReference>
<evidence type="ECO:0000256" key="2">
    <source>
        <dbReference type="ARBA" id="ARBA00022801"/>
    </source>
</evidence>
<feature type="signal peptide" evidence="7">
    <location>
        <begin position="1"/>
        <end position="33"/>
    </location>
</feature>
<dbReference type="Pfam" id="PF18564">
    <property type="entry name" value="Glyco_hydro_5_C"/>
    <property type="match status" value="1"/>
</dbReference>
<reference evidence="10 11" key="1">
    <citation type="submission" date="2017-09" db="EMBL/GenBank/DDBJ databases">
        <title>Large-scale bioinformatics analysis of Bacillus genomes uncovers conserved roles of natural products in bacterial physiology.</title>
        <authorList>
            <consortium name="Agbiome Team Llc"/>
            <person name="Bleich R.M."/>
            <person name="Grubbs K.J."/>
            <person name="Santa Maria K.C."/>
            <person name="Allen S.E."/>
            <person name="Farag S."/>
            <person name="Shank E.A."/>
            <person name="Bowers A."/>
        </authorList>
    </citation>
    <scope>NUCLEOTIDE SEQUENCE [LARGE SCALE GENOMIC DNA]</scope>
    <source>
        <strain evidence="10 11">AFS021349</strain>
    </source>
</reference>
<evidence type="ECO:0000256" key="1">
    <source>
        <dbReference type="ARBA" id="ARBA00005641"/>
    </source>
</evidence>
<dbReference type="InterPro" id="IPR017853">
    <property type="entry name" value="GH"/>
</dbReference>
<keyword evidence="4 6" id="KW-0326">Glycosidase</keyword>
<dbReference type="GO" id="GO:1901136">
    <property type="term" value="P:carbohydrate derivative catabolic process"/>
    <property type="evidence" value="ECO:0007669"/>
    <property type="project" value="UniProtKB-ARBA"/>
</dbReference>
<feature type="domain" description="Glycoside hydrolase family 5" evidence="8">
    <location>
        <begin position="57"/>
        <end position="377"/>
    </location>
</feature>
<evidence type="ECO:0000313" key="10">
    <source>
        <dbReference type="EMBL" id="PEP99899.1"/>
    </source>
</evidence>
<dbReference type="GO" id="GO:0030245">
    <property type="term" value="P:cellulose catabolic process"/>
    <property type="evidence" value="ECO:0007669"/>
    <property type="project" value="UniProtKB-KW"/>
</dbReference>
<dbReference type="InterPro" id="IPR018087">
    <property type="entry name" value="Glyco_hydro_5_CS"/>
</dbReference>
<accession>A0A2A8H9W8</accession>
<dbReference type="InterPro" id="IPR001547">
    <property type="entry name" value="Glyco_hydro_5"/>
</dbReference>
<dbReference type="Gene3D" id="3.20.20.80">
    <property type="entry name" value="Glycosidases"/>
    <property type="match status" value="1"/>
</dbReference>
<comment type="caution">
    <text evidence="10">The sequence shown here is derived from an EMBL/GenBank/DDBJ whole genome shotgun (WGS) entry which is preliminary data.</text>
</comment>
<dbReference type="InterPro" id="IPR052066">
    <property type="entry name" value="Glycosphingolipid_Hydrolases"/>
</dbReference>
<sequence length="488" mass="56986">MHIRGIVVNMNRFLKICISVLLLLHLSVISAYAENEDLQVSDEILVNKTKLQHIRDKNGRALILHGYNTSGSAKHSIDGMPWISETHVKQEAEELGSNFVRFLIFWSRIEPEPGKYDETYLKKVEERIEWYKKQGMYVLLDMHQDLYGTKFNGNGAPTWATYDDGLPVKDQDPWPLTYLQPGVMRAFDNFWNNKHQIQTHYGEMWKFVAQRFADHDAVIGYDIMNEPFGGSNIWPFFEAKELGTMYQNVIREIRSVDQNHWIFFEPQAFGVNQGLSSTLPKLQDVLDDSRLVYAPHLYPILLEISKSYKGLTKKIIQQTIQRWKNNRIKEAKKYETPLLLGEFGLNIQKEGAMDYVVEVLNMLNPISSGFTYWSNDTDHWGPYDASGKFNILARELAFPYPRAIAGNDVSWEFDKNTNILKVNWKSQQNITGPTEIFLSPKYYPNGWELRESSSETHNWYKEWDDQRHILKIYTPHHPINYSFTIDPK</sequence>
<gene>
    <name evidence="10" type="ORF">CN585_23370</name>
</gene>
<comment type="similarity">
    <text evidence="1 6">Belongs to the glycosyl hydrolase 5 (cellulase A) family.</text>
</comment>
<dbReference type="InterPro" id="IPR013780">
    <property type="entry name" value="Glyco_hydro_b"/>
</dbReference>
<organism evidence="10 11">
    <name type="scientific">Bacillus toyonensis</name>
    <dbReference type="NCBI Taxonomy" id="155322"/>
    <lineage>
        <taxon>Bacteria</taxon>
        <taxon>Bacillati</taxon>
        <taxon>Bacillota</taxon>
        <taxon>Bacilli</taxon>
        <taxon>Bacillales</taxon>
        <taxon>Bacillaceae</taxon>
        <taxon>Bacillus</taxon>
        <taxon>Bacillus cereus group</taxon>
    </lineage>
</organism>
<dbReference type="EMBL" id="NUBY01000139">
    <property type="protein sequence ID" value="PEP99899.1"/>
    <property type="molecule type" value="Genomic_DNA"/>
</dbReference>
<evidence type="ECO:0000256" key="5">
    <source>
        <dbReference type="ARBA" id="ARBA00023326"/>
    </source>
</evidence>
<dbReference type="PANTHER" id="PTHR31308:SF3">
    <property type="entry name" value="ENDOGLYCOCERAMIDASE"/>
    <property type="match status" value="1"/>
</dbReference>